<dbReference type="GO" id="GO:0042981">
    <property type="term" value="P:regulation of apoptotic process"/>
    <property type="evidence" value="ECO:0007669"/>
    <property type="project" value="InterPro"/>
</dbReference>
<dbReference type="PANTHER" id="PTHR14430">
    <property type="entry name" value="RABIN3-RELATED"/>
    <property type="match status" value="1"/>
</dbReference>
<dbReference type="GO" id="GO:0070319">
    <property type="term" value="C:Golgi to plasma membrane transport vesicle"/>
    <property type="evidence" value="ECO:0007669"/>
    <property type="project" value="TreeGrafter"/>
</dbReference>
<feature type="compositionally biased region" description="Pro residues" evidence="3">
    <location>
        <begin position="174"/>
        <end position="191"/>
    </location>
</feature>
<feature type="region of interest" description="Disordered" evidence="3">
    <location>
        <begin position="165"/>
        <end position="192"/>
    </location>
</feature>
<dbReference type="InterPro" id="IPR009449">
    <property type="entry name" value="Sec2_N"/>
</dbReference>
<dbReference type="GO" id="GO:0051286">
    <property type="term" value="C:cell tip"/>
    <property type="evidence" value="ECO:0007669"/>
    <property type="project" value="TreeGrafter"/>
</dbReference>
<evidence type="ECO:0000313" key="5">
    <source>
        <dbReference type="EMBL" id="KAG9700201.1"/>
    </source>
</evidence>
<name>A0A9P8EV04_AURME</name>
<dbReference type="GO" id="GO:0006887">
    <property type="term" value="P:exocytosis"/>
    <property type="evidence" value="ECO:0007669"/>
    <property type="project" value="TreeGrafter"/>
</dbReference>
<evidence type="ECO:0000256" key="2">
    <source>
        <dbReference type="SAM" id="Coils"/>
    </source>
</evidence>
<protein>
    <recommendedName>
        <fullName evidence="4">CARD domain-containing protein</fullName>
    </recommendedName>
</protein>
<feature type="non-terminal residue" evidence="5">
    <location>
        <position position="283"/>
    </location>
</feature>
<dbReference type="AlphaFoldDB" id="A0A9P8EV04"/>
<dbReference type="PROSITE" id="PS50209">
    <property type="entry name" value="CARD"/>
    <property type="match status" value="1"/>
</dbReference>
<reference evidence="5" key="2">
    <citation type="submission" date="2021-08" db="EMBL/GenBank/DDBJ databases">
        <authorList>
            <person name="Gostincar C."/>
            <person name="Sun X."/>
            <person name="Song Z."/>
            <person name="Gunde-Cimerman N."/>
        </authorList>
    </citation>
    <scope>NUCLEOTIDE SEQUENCE</scope>
    <source>
        <strain evidence="5">EXF-9911</strain>
    </source>
</reference>
<keyword evidence="1 2" id="KW-0175">Coiled coil</keyword>
<sequence>MIPESERGFNYTLTRDKLAMNLGSPPRKPKNVTPASLPAPATSTTTTITSTTATATTTNPAADTTPFPPFELPEPTRYELSAESDNRVATLEDQVASLTRKGAEAADRIADYEEEVRNLKASQNPRTDSPLDFISVHPFPAPPTSLSRNSSVASAKFSFLTRTSSLTNTTKPLPKTPPKASPMAPAAPPSPAISELQAALAAETSRRVAAEKKFKDLETELEDLSATLFEQANEMVAKERKEKAKLEEKLKVLEERDRLGQKRLEMVEAALTRIERVKKLLDG</sequence>
<organism evidence="5 6">
    <name type="scientific">Aureobasidium melanogenum</name>
    <name type="common">Aureobasidium pullulans var. melanogenum</name>
    <dbReference type="NCBI Taxonomy" id="46634"/>
    <lineage>
        <taxon>Eukaryota</taxon>
        <taxon>Fungi</taxon>
        <taxon>Dikarya</taxon>
        <taxon>Ascomycota</taxon>
        <taxon>Pezizomycotina</taxon>
        <taxon>Dothideomycetes</taxon>
        <taxon>Dothideomycetidae</taxon>
        <taxon>Dothideales</taxon>
        <taxon>Saccotheciaceae</taxon>
        <taxon>Aureobasidium</taxon>
    </lineage>
</organism>
<evidence type="ECO:0000256" key="1">
    <source>
        <dbReference type="ARBA" id="ARBA00023054"/>
    </source>
</evidence>
<dbReference type="InterPro" id="IPR001315">
    <property type="entry name" value="CARD"/>
</dbReference>
<comment type="caution">
    <text evidence="5">The sequence shown here is derived from an EMBL/GenBank/DDBJ whole genome shotgun (WGS) entry which is preliminary data.</text>
</comment>
<reference evidence="5" key="1">
    <citation type="journal article" date="2021" name="J Fungi (Basel)">
        <title>Virulence traits and population genomics of the black yeast Aureobasidium melanogenum.</title>
        <authorList>
            <person name="Cernosa A."/>
            <person name="Sun X."/>
            <person name="Gostincar C."/>
            <person name="Fang C."/>
            <person name="Gunde-Cimerman N."/>
            <person name="Song Z."/>
        </authorList>
    </citation>
    <scope>NUCLEOTIDE SEQUENCE</scope>
    <source>
        <strain evidence="5">EXF-9911</strain>
    </source>
</reference>
<proteinExistence type="predicted"/>
<feature type="compositionally biased region" description="Low complexity" evidence="3">
    <location>
        <begin position="33"/>
        <end position="65"/>
    </location>
</feature>
<gene>
    <name evidence="5" type="ORF">KCU76_g956</name>
</gene>
<dbReference type="SUPFAM" id="SSF144284">
    <property type="entry name" value="Sec2 N-terminal region"/>
    <property type="match status" value="1"/>
</dbReference>
<evidence type="ECO:0000256" key="3">
    <source>
        <dbReference type="SAM" id="MobiDB-lite"/>
    </source>
</evidence>
<feature type="region of interest" description="Disordered" evidence="3">
    <location>
        <begin position="18"/>
        <end position="74"/>
    </location>
</feature>
<dbReference type="GO" id="GO:0005085">
    <property type="term" value="F:guanyl-nucleotide exchange factor activity"/>
    <property type="evidence" value="ECO:0007669"/>
    <property type="project" value="InterPro"/>
</dbReference>
<evidence type="ECO:0000313" key="6">
    <source>
        <dbReference type="Proteomes" id="UP000779574"/>
    </source>
</evidence>
<dbReference type="Proteomes" id="UP000779574">
    <property type="component" value="Unassembled WGS sequence"/>
</dbReference>
<dbReference type="Pfam" id="PF06428">
    <property type="entry name" value="Sec2p"/>
    <property type="match status" value="1"/>
</dbReference>
<dbReference type="EMBL" id="JAHFXF010000020">
    <property type="protein sequence ID" value="KAG9700201.1"/>
    <property type="molecule type" value="Genomic_DNA"/>
</dbReference>
<feature type="coiled-coil region" evidence="2">
    <location>
        <begin position="81"/>
        <end position="122"/>
    </location>
</feature>
<accession>A0A9P8EV04</accession>
<dbReference type="InterPro" id="IPR040351">
    <property type="entry name" value="RAB3IL/RAB3IP/Sec2"/>
</dbReference>
<dbReference type="PANTHER" id="PTHR14430:SF4">
    <property type="entry name" value="GDP_GTP EXCHANGE FACTOR SEC2 N-TERMINAL DOMAIN-CONTAINING PROTEIN"/>
    <property type="match status" value="1"/>
</dbReference>
<evidence type="ECO:0000259" key="4">
    <source>
        <dbReference type="PROSITE" id="PS50209"/>
    </source>
</evidence>
<dbReference type="OrthoDB" id="5560525at2759"/>
<dbReference type="Gene3D" id="6.10.140.910">
    <property type="match status" value="1"/>
</dbReference>
<feature type="coiled-coil region" evidence="2">
    <location>
        <begin position="193"/>
        <end position="256"/>
    </location>
</feature>
<feature type="domain" description="CARD" evidence="4">
    <location>
        <begin position="221"/>
        <end position="283"/>
    </location>
</feature>